<dbReference type="Gene3D" id="3.20.20.100">
    <property type="entry name" value="NADP-dependent oxidoreductase domain"/>
    <property type="match status" value="1"/>
</dbReference>
<dbReference type="EMBL" id="CAKXYY010000037">
    <property type="protein sequence ID" value="CAH2355891.1"/>
    <property type="molecule type" value="Genomic_DNA"/>
</dbReference>
<feature type="domain" description="NADP-dependent oxidoreductase" evidence="2">
    <location>
        <begin position="15"/>
        <end position="336"/>
    </location>
</feature>
<dbReference type="GO" id="GO:0016491">
    <property type="term" value="F:oxidoreductase activity"/>
    <property type="evidence" value="ECO:0007669"/>
    <property type="project" value="UniProtKB-KW"/>
</dbReference>
<dbReference type="SUPFAM" id="SSF51430">
    <property type="entry name" value="NAD(P)-linked oxidoreductase"/>
    <property type="match status" value="1"/>
</dbReference>
<dbReference type="InterPro" id="IPR023210">
    <property type="entry name" value="NADP_OxRdtase_dom"/>
</dbReference>
<dbReference type="Pfam" id="PF00248">
    <property type="entry name" value="Aldo_ket_red"/>
    <property type="match status" value="1"/>
</dbReference>
<gene>
    <name evidence="3" type="ORF">CLIB1423_37S00496</name>
</gene>
<name>A0A9P0W1D5_9ASCO</name>
<dbReference type="InterPro" id="IPR050523">
    <property type="entry name" value="AKR_Detox_Biosynth"/>
</dbReference>
<dbReference type="FunFam" id="3.20.20.100:FF:000004">
    <property type="entry name" value="Oxidoreductase, aldo/keto reductase"/>
    <property type="match status" value="1"/>
</dbReference>
<evidence type="ECO:0000259" key="2">
    <source>
        <dbReference type="Pfam" id="PF00248"/>
    </source>
</evidence>
<reference evidence="3" key="1">
    <citation type="submission" date="2022-03" db="EMBL/GenBank/DDBJ databases">
        <authorList>
            <person name="Legras J.-L."/>
            <person name="Devillers H."/>
            <person name="Grondin C."/>
        </authorList>
    </citation>
    <scope>NUCLEOTIDE SEQUENCE</scope>
    <source>
        <strain evidence="3">CLIB 1423</strain>
    </source>
</reference>
<keyword evidence="4" id="KW-1185">Reference proteome</keyword>
<sequence>MQVQKLGDSGLSISRIIVGCMSFGNKNFGEWVIDDESRVFSILKKCYDSGLRTFDTADVYSNGASETLLGKFLKKYKIPRNKVVILTKCYFPNESENPDFNFRTIGSAPVYEFANGQGLSRKHIFDAVQASVARLGTYIDVLQIHRLDPDTPKREIMKALNDVVEQGLTRYIGASSMRAVEFAQLQFIADKNGWFKFISMQNYYNLTYREEENEMIPFCNDSEFGKVGLIPYSPLARGILTRPVGKESEFNRTENTDSIQKSFKMNILSDADKEIVNRVEVLAKKNDVSMASIAAAWVLSKGACPIVGINSEKRVDDYLTAVELILSESDIKYLEEPYVTKPQHMFIAKK</sequence>
<accession>A0A9P0W1D5</accession>
<dbReference type="CDD" id="cd19079">
    <property type="entry name" value="AKR_EcYajO-like"/>
    <property type="match status" value="1"/>
</dbReference>
<dbReference type="Proteomes" id="UP000837801">
    <property type="component" value="Unassembled WGS sequence"/>
</dbReference>
<comment type="caution">
    <text evidence="3">The sequence shown here is derived from an EMBL/GenBank/DDBJ whole genome shotgun (WGS) entry which is preliminary data.</text>
</comment>
<evidence type="ECO:0000256" key="1">
    <source>
        <dbReference type="ARBA" id="ARBA00023002"/>
    </source>
</evidence>
<dbReference type="InterPro" id="IPR036812">
    <property type="entry name" value="NAD(P)_OxRdtase_dom_sf"/>
</dbReference>
<dbReference type="GO" id="GO:0005829">
    <property type="term" value="C:cytosol"/>
    <property type="evidence" value="ECO:0007669"/>
    <property type="project" value="UniProtKB-ARBA"/>
</dbReference>
<dbReference type="PANTHER" id="PTHR43364:SF15">
    <property type="entry name" value="ARYL-ALCOHOL DEHYDROGENASE AAD16-RELATED"/>
    <property type="match status" value="1"/>
</dbReference>
<proteinExistence type="predicted"/>
<organism evidence="3 4">
    <name type="scientific">[Candida] railenensis</name>
    <dbReference type="NCBI Taxonomy" id="45579"/>
    <lineage>
        <taxon>Eukaryota</taxon>
        <taxon>Fungi</taxon>
        <taxon>Dikarya</taxon>
        <taxon>Ascomycota</taxon>
        <taxon>Saccharomycotina</taxon>
        <taxon>Pichiomycetes</taxon>
        <taxon>Debaryomycetaceae</taxon>
        <taxon>Kurtzmaniella</taxon>
    </lineage>
</organism>
<protein>
    <submittedName>
        <fullName evidence="3">Aryl-alcohol dehydrogenase Aad16p</fullName>
    </submittedName>
</protein>
<keyword evidence="1" id="KW-0560">Oxidoreductase</keyword>
<evidence type="ECO:0000313" key="3">
    <source>
        <dbReference type="EMBL" id="CAH2355891.1"/>
    </source>
</evidence>
<dbReference type="PANTHER" id="PTHR43364">
    <property type="entry name" value="NADH-SPECIFIC METHYLGLYOXAL REDUCTASE-RELATED"/>
    <property type="match status" value="1"/>
</dbReference>
<dbReference type="AlphaFoldDB" id="A0A9P0W1D5"/>
<dbReference type="OrthoDB" id="48988at2759"/>
<evidence type="ECO:0000313" key="4">
    <source>
        <dbReference type="Proteomes" id="UP000837801"/>
    </source>
</evidence>